<evidence type="ECO:0000313" key="1">
    <source>
        <dbReference type="Proteomes" id="UP000035642"/>
    </source>
</evidence>
<protein>
    <submittedName>
        <fullName evidence="2">Uncharacterized protein</fullName>
    </submittedName>
</protein>
<reference evidence="1" key="1">
    <citation type="submission" date="2012-09" db="EMBL/GenBank/DDBJ databases">
        <authorList>
            <person name="Martin A.A."/>
        </authorList>
    </citation>
    <scope>NUCLEOTIDE SEQUENCE</scope>
</reference>
<accession>A0A0K0DR44</accession>
<dbReference type="WBParaSite" id="ACAC_0001423301-mRNA-1">
    <property type="protein sequence ID" value="ACAC_0001423301-mRNA-1"/>
    <property type="gene ID" value="ACAC_0001423301"/>
</dbReference>
<keyword evidence="1" id="KW-1185">Reference proteome</keyword>
<dbReference type="AlphaFoldDB" id="A0A0K0DR44"/>
<sequence length="81" mass="9008">MLKYCDIKPLVGAESLGGGDKRTDITAMMIPIITNDDGMAMVAPIDAQTSRCRHIVIQDQPPDRVPEMSHLVRSHFHHQSL</sequence>
<dbReference type="Proteomes" id="UP000035642">
    <property type="component" value="Unassembled WGS sequence"/>
</dbReference>
<proteinExistence type="predicted"/>
<organism evidence="1 2">
    <name type="scientific">Angiostrongylus cantonensis</name>
    <name type="common">Rat lungworm</name>
    <dbReference type="NCBI Taxonomy" id="6313"/>
    <lineage>
        <taxon>Eukaryota</taxon>
        <taxon>Metazoa</taxon>
        <taxon>Ecdysozoa</taxon>
        <taxon>Nematoda</taxon>
        <taxon>Chromadorea</taxon>
        <taxon>Rhabditida</taxon>
        <taxon>Rhabditina</taxon>
        <taxon>Rhabditomorpha</taxon>
        <taxon>Strongyloidea</taxon>
        <taxon>Metastrongylidae</taxon>
        <taxon>Angiostrongylus</taxon>
    </lineage>
</organism>
<reference evidence="2" key="2">
    <citation type="submission" date="2017-02" db="UniProtKB">
        <authorList>
            <consortium name="WormBaseParasite"/>
        </authorList>
    </citation>
    <scope>IDENTIFICATION</scope>
</reference>
<name>A0A0K0DR44_ANGCA</name>
<evidence type="ECO:0000313" key="2">
    <source>
        <dbReference type="WBParaSite" id="ACAC_0001423301-mRNA-1"/>
    </source>
</evidence>